<proteinExistence type="predicted"/>
<dbReference type="EMBL" id="CP014859">
    <property type="protein sequence ID" value="AOS64648.1"/>
    <property type="molecule type" value="Genomic_DNA"/>
</dbReference>
<name>A0AAC9MYR9_9PSEU</name>
<evidence type="ECO:0000256" key="1">
    <source>
        <dbReference type="SAM" id="MobiDB-lite"/>
    </source>
</evidence>
<dbReference type="Proteomes" id="UP000095210">
    <property type="component" value="Chromosome"/>
</dbReference>
<sequence length="165" mass="17839">MSHRRLLVLPALLLLLTACSSAREEPPTTEGTFNSTESATEVGSAPTRYGTDGGTLIVAEERWREHLEDIDDPTRAEACYEEGWDQPRCGRYLAGVVRDVLSVSDAASATEWPQLAEAAESMVGSYEEYEAQGCHESESANCSGLRTEVLLGPSLVLVGYAADQI</sequence>
<gene>
    <name evidence="3" type="ORF">TL08_19285</name>
</gene>
<organism evidence="3 4">
    <name type="scientific">Actinoalloteichus hymeniacidonis</name>
    <dbReference type="NCBI Taxonomy" id="340345"/>
    <lineage>
        <taxon>Bacteria</taxon>
        <taxon>Bacillati</taxon>
        <taxon>Actinomycetota</taxon>
        <taxon>Actinomycetes</taxon>
        <taxon>Pseudonocardiales</taxon>
        <taxon>Pseudonocardiaceae</taxon>
        <taxon>Actinoalloteichus</taxon>
    </lineage>
</organism>
<keyword evidence="4" id="KW-1185">Reference proteome</keyword>
<protein>
    <recommendedName>
        <fullName evidence="5">Prokaryotic membrane lipoprotein lipid attachment site</fullName>
    </recommendedName>
</protein>
<dbReference type="PROSITE" id="PS51257">
    <property type="entry name" value="PROKAR_LIPOPROTEIN"/>
    <property type="match status" value="1"/>
</dbReference>
<feature type="region of interest" description="Disordered" evidence="1">
    <location>
        <begin position="24"/>
        <end position="51"/>
    </location>
</feature>
<evidence type="ECO:0000256" key="2">
    <source>
        <dbReference type="SAM" id="SignalP"/>
    </source>
</evidence>
<feature type="compositionally biased region" description="Polar residues" evidence="1">
    <location>
        <begin position="29"/>
        <end position="41"/>
    </location>
</feature>
<feature type="chain" id="PRO_5042267112" description="Prokaryotic membrane lipoprotein lipid attachment site" evidence="2">
    <location>
        <begin position="23"/>
        <end position="165"/>
    </location>
</feature>
<dbReference type="KEGG" id="ahm:TL08_19285"/>
<keyword evidence="2" id="KW-0732">Signal</keyword>
<dbReference type="AlphaFoldDB" id="A0AAC9MYR9"/>
<reference evidence="4" key="1">
    <citation type="submission" date="2016-03" db="EMBL/GenBank/DDBJ databases">
        <title>Complete genome sequence of the type strain Actinoalloteichus hymeniacidonis DSM 45092.</title>
        <authorList>
            <person name="Schaffert L."/>
            <person name="Albersmeier A."/>
            <person name="Winkler A."/>
            <person name="Kalinowski J."/>
            <person name="Zotchev S."/>
            <person name="Ruckert C."/>
        </authorList>
    </citation>
    <scope>NUCLEOTIDE SEQUENCE [LARGE SCALE GENOMIC DNA]</scope>
    <source>
        <strain evidence="4">HPA177(T) (DSM 45092(T))</strain>
    </source>
</reference>
<accession>A0AAC9MYR9</accession>
<evidence type="ECO:0000313" key="3">
    <source>
        <dbReference type="EMBL" id="AOS64648.1"/>
    </source>
</evidence>
<evidence type="ECO:0008006" key="5">
    <source>
        <dbReference type="Google" id="ProtNLM"/>
    </source>
</evidence>
<evidence type="ECO:0000313" key="4">
    <source>
        <dbReference type="Proteomes" id="UP000095210"/>
    </source>
</evidence>
<feature type="signal peptide" evidence="2">
    <location>
        <begin position="1"/>
        <end position="22"/>
    </location>
</feature>